<name>A0A4Z1SKW1_GIAMU</name>
<dbReference type="EMBL" id="VDLU01000005">
    <property type="protein sequence ID" value="TNJ26304.1"/>
    <property type="molecule type" value="Genomic_DNA"/>
</dbReference>
<gene>
    <name evidence="2" type="ORF">GMRT_13339</name>
</gene>
<proteinExistence type="predicted"/>
<feature type="compositionally biased region" description="Low complexity" evidence="1">
    <location>
        <begin position="64"/>
        <end position="75"/>
    </location>
</feature>
<feature type="region of interest" description="Disordered" evidence="1">
    <location>
        <begin position="1"/>
        <end position="78"/>
    </location>
</feature>
<comment type="caution">
    <text evidence="2">The sequence shown here is derived from an EMBL/GenBank/DDBJ whole genome shotgun (WGS) entry which is preliminary data.</text>
</comment>
<keyword evidence="3" id="KW-1185">Reference proteome</keyword>
<evidence type="ECO:0000256" key="1">
    <source>
        <dbReference type="SAM" id="MobiDB-lite"/>
    </source>
</evidence>
<organism evidence="2 3">
    <name type="scientific">Giardia muris</name>
    <dbReference type="NCBI Taxonomy" id="5742"/>
    <lineage>
        <taxon>Eukaryota</taxon>
        <taxon>Metamonada</taxon>
        <taxon>Diplomonadida</taxon>
        <taxon>Hexamitidae</taxon>
        <taxon>Giardiinae</taxon>
        <taxon>Giardia</taxon>
    </lineage>
</organism>
<evidence type="ECO:0000313" key="2">
    <source>
        <dbReference type="EMBL" id="TNJ26304.1"/>
    </source>
</evidence>
<dbReference type="AlphaFoldDB" id="A0A4Z1SKW1"/>
<sequence length="195" mass="20933">MPLPAGFYLPNIQRRRSSTTRGVSSPLSYPHERSPEGVPNVHLPLLRPSVPSQIRRNSPKPHRGTPSPTGNTGPGLRVAVPTGIRPIDPAPIPISSSTSLRTPTGSLQNSGVNYIATPIQRSPAPAAQLSDGLFGVGAFGTLPQDGGVVQFIRTKSGAMTIMDRMIRMYTTHDLKSIYDLKHQLLQGISREDLGS</sequence>
<dbReference type="Proteomes" id="UP000315496">
    <property type="component" value="Chromosome 5"/>
</dbReference>
<evidence type="ECO:0000313" key="3">
    <source>
        <dbReference type="Proteomes" id="UP000315496"/>
    </source>
</evidence>
<reference evidence="2 3" key="1">
    <citation type="submission" date="2019-05" db="EMBL/GenBank/DDBJ databases">
        <title>The compact genome of Giardia muris reveals important steps in the evolution of intestinal protozoan parasites.</title>
        <authorList>
            <person name="Xu F."/>
            <person name="Jimenez-Gonzalez A."/>
            <person name="Einarsson E."/>
            <person name="Astvaldsson A."/>
            <person name="Peirasmaki D."/>
            <person name="Eckmann L."/>
            <person name="Andersson J.O."/>
            <person name="Svard S.G."/>
            <person name="Jerlstrom-Hultqvist J."/>
        </authorList>
    </citation>
    <scope>NUCLEOTIDE SEQUENCE [LARGE SCALE GENOMIC DNA]</scope>
    <source>
        <strain evidence="2 3">Roberts-Thomson</strain>
    </source>
</reference>
<protein>
    <submittedName>
        <fullName evidence="2">Uncharacterized protein</fullName>
    </submittedName>
</protein>
<dbReference type="OrthoDB" id="10259003at2759"/>
<dbReference type="VEuPathDB" id="GiardiaDB:GMRT_13339"/>
<accession>A0A4Z1SKW1</accession>